<dbReference type="RefSeq" id="XP_016230082.1">
    <property type="nucleotide sequence ID" value="XM_016386274.1"/>
</dbReference>
<proteinExistence type="predicted"/>
<name>A0A0D1Y4K1_9EURO</name>
<sequence>MPAIRAWSYIEKGFQYSVLFYTSSISVDNSAEENFILRELKVDEDGSRRAERFRWSVQRDGVVVASRFVDIDRLSGRVCGGDMAFTSETTSIIDENLDIFISFGFYEAPSVKWYGLPAECLCYVTVSRLGTRWMGRAAPVGEPQAQKSFSRFVLPAPHDCGMNTMRNCEALIKQMSPTAVVDILETAGWTTWITLLQGLGELFKATIAYDAVYNVSVTQKDTFMDMLEAGARYFEFRPAKNSTLFRTLSTGSQYVGLPDRWYFQHALFPGDHLENFLDQVIAFLDDNQTEIVVLHLRWDNVHSTCLKPSGKEIEGLIDAALKRSRTGIKRGCLADSARPIDDLRSRNMRHLVAIEAAKYDSYTSQAYQTLTSDTIVNAFESMSHTEQLDTDLTVMQCQGTPQGKAEVLLSTIGSSPSNSPLLATKAMFDPVTLGWLSQKSNIERFDPDKLMIVMNDFIEVRPFPTVVQHNELTKLKGATVSTAIDMSLVRFGMEPFP</sequence>
<dbReference type="AlphaFoldDB" id="A0A0D1Y4K1"/>
<dbReference type="GeneID" id="27339050"/>
<dbReference type="InterPro" id="IPR017946">
    <property type="entry name" value="PLC-like_Pdiesterase_TIM-brl"/>
</dbReference>
<dbReference type="EMBL" id="KN847502">
    <property type="protein sequence ID" value="KIW09866.1"/>
    <property type="molecule type" value="Genomic_DNA"/>
</dbReference>
<evidence type="ECO:0000313" key="2">
    <source>
        <dbReference type="Proteomes" id="UP000053328"/>
    </source>
</evidence>
<keyword evidence="2" id="KW-1185">Reference proteome</keyword>
<gene>
    <name evidence="1" type="ORF">PV08_11967</name>
</gene>
<dbReference type="GO" id="GO:0006629">
    <property type="term" value="P:lipid metabolic process"/>
    <property type="evidence" value="ECO:0007669"/>
    <property type="project" value="InterPro"/>
</dbReference>
<dbReference type="OrthoDB" id="1046782at2759"/>
<dbReference type="SUPFAM" id="SSF51695">
    <property type="entry name" value="PLC-like phosphodiesterases"/>
    <property type="match status" value="1"/>
</dbReference>
<dbReference type="Gene3D" id="3.20.20.190">
    <property type="entry name" value="Phosphatidylinositol (PI) phosphodiesterase"/>
    <property type="match status" value="1"/>
</dbReference>
<dbReference type="PANTHER" id="PTHR13593:SF146">
    <property type="entry name" value="PLC-LIKE PHOSPHODIESTERASE"/>
    <property type="match status" value="1"/>
</dbReference>
<accession>A0A0D1Y4K1</accession>
<dbReference type="GO" id="GO:0008081">
    <property type="term" value="F:phosphoric diester hydrolase activity"/>
    <property type="evidence" value="ECO:0007669"/>
    <property type="project" value="InterPro"/>
</dbReference>
<dbReference type="Proteomes" id="UP000053328">
    <property type="component" value="Unassembled WGS sequence"/>
</dbReference>
<reference evidence="1 2" key="1">
    <citation type="submission" date="2015-01" db="EMBL/GenBank/DDBJ databases">
        <title>The Genome Sequence of Exophiala spinifera CBS89968.</title>
        <authorList>
            <consortium name="The Broad Institute Genomics Platform"/>
            <person name="Cuomo C."/>
            <person name="de Hoog S."/>
            <person name="Gorbushina A."/>
            <person name="Stielow B."/>
            <person name="Teixiera M."/>
            <person name="Abouelleil A."/>
            <person name="Chapman S.B."/>
            <person name="Priest M."/>
            <person name="Young S.K."/>
            <person name="Wortman J."/>
            <person name="Nusbaum C."/>
            <person name="Birren B."/>
        </authorList>
    </citation>
    <scope>NUCLEOTIDE SEQUENCE [LARGE SCALE GENOMIC DNA]</scope>
    <source>
        <strain evidence="1 2">CBS 89968</strain>
    </source>
</reference>
<dbReference type="VEuPathDB" id="FungiDB:PV08_11967"/>
<dbReference type="PANTHER" id="PTHR13593">
    <property type="match status" value="1"/>
</dbReference>
<evidence type="ECO:0000313" key="1">
    <source>
        <dbReference type="EMBL" id="KIW09866.1"/>
    </source>
</evidence>
<dbReference type="HOGENOM" id="CLU_024751_0_0_1"/>
<protein>
    <recommendedName>
        <fullName evidence="3">PLC-like phosphodiesterase</fullName>
    </recommendedName>
</protein>
<organism evidence="1 2">
    <name type="scientific">Exophiala spinifera</name>
    <dbReference type="NCBI Taxonomy" id="91928"/>
    <lineage>
        <taxon>Eukaryota</taxon>
        <taxon>Fungi</taxon>
        <taxon>Dikarya</taxon>
        <taxon>Ascomycota</taxon>
        <taxon>Pezizomycotina</taxon>
        <taxon>Eurotiomycetes</taxon>
        <taxon>Chaetothyriomycetidae</taxon>
        <taxon>Chaetothyriales</taxon>
        <taxon>Herpotrichiellaceae</taxon>
        <taxon>Exophiala</taxon>
    </lineage>
</organism>
<evidence type="ECO:0008006" key="3">
    <source>
        <dbReference type="Google" id="ProtNLM"/>
    </source>
</evidence>
<dbReference type="InterPro" id="IPR051057">
    <property type="entry name" value="PI-PLC_domain"/>
</dbReference>